<gene>
    <name evidence="1" type="ORF">GDO81_006359</name>
</gene>
<protein>
    <submittedName>
        <fullName evidence="1">Uncharacterized protein</fullName>
    </submittedName>
</protein>
<dbReference type="EMBL" id="WNYA01000002">
    <property type="protein sequence ID" value="KAG8589335.1"/>
    <property type="molecule type" value="Genomic_DNA"/>
</dbReference>
<keyword evidence="2" id="KW-1185">Reference proteome</keyword>
<name>A0AAV7CXB3_ENGPU</name>
<sequence length="107" mass="12585">MLCIFFMKIYYSTLYTIYFVLDFVQPIYPEKFMEMTMLQRMCCTRLSLITNTLSKALLWAQPWLPISANFLAASLSMMRSPCYSCTNGHQNFVSFYSPDINCHLPLY</sequence>
<reference evidence="1" key="1">
    <citation type="thesis" date="2020" institute="ProQuest LLC" country="789 East Eisenhower Parkway, Ann Arbor, MI, USA">
        <title>Comparative Genomics and Chromosome Evolution.</title>
        <authorList>
            <person name="Mudd A.B."/>
        </authorList>
    </citation>
    <scope>NUCLEOTIDE SEQUENCE</scope>
    <source>
        <strain evidence="1">237g6f4</strain>
        <tissue evidence="1">Blood</tissue>
    </source>
</reference>
<comment type="caution">
    <text evidence="1">The sequence shown here is derived from an EMBL/GenBank/DDBJ whole genome shotgun (WGS) entry which is preliminary data.</text>
</comment>
<evidence type="ECO:0000313" key="2">
    <source>
        <dbReference type="Proteomes" id="UP000824782"/>
    </source>
</evidence>
<organism evidence="1 2">
    <name type="scientific">Engystomops pustulosus</name>
    <name type="common">Tungara frog</name>
    <name type="synonym">Physalaemus pustulosus</name>
    <dbReference type="NCBI Taxonomy" id="76066"/>
    <lineage>
        <taxon>Eukaryota</taxon>
        <taxon>Metazoa</taxon>
        <taxon>Chordata</taxon>
        <taxon>Craniata</taxon>
        <taxon>Vertebrata</taxon>
        <taxon>Euteleostomi</taxon>
        <taxon>Amphibia</taxon>
        <taxon>Batrachia</taxon>
        <taxon>Anura</taxon>
        <taxon>Neobatrachia</taxon>
        <taxon>Hyloidea</taxon>
        <taxon>Leptodactylidae</taxon>
        <taxon>Leiuperinae</taxon>
        <taxon>Engystomops</taxon>
    </lineage>
</organism>
<dbReference type="AlphaFoldDB" id="A0AAV7CXB3"/>
<evidence type="ECO:0000313" key="1">
    <source>
        <dbReference type="EMBL" id="KAG8589335.1"/>
    </source>
</evidence>
<dbReference type="Proteomes" id="UP000824782">
    <property type="component" value="Unassembled WGS sequence"/>
</dbReference>
<proteinExistence type="predicted"/>
<accession>A0AAV7CXB3</accession>